<dbReference type="InterPro" id="IPR036388">
    <property type="entry name" value="WH-like_DNA-bd_sf"/>
</dbReference>
<evidence type="ECO:0000313" key="18">
    <source>
        <dbReference type="EMBL" id="SCZ82031.1"/>
    </source>
</evidence>
<keyword evidence="3 14" id="KW-0963">Cytoplasm</keyword>
<evidence type="ECO:0000256" key="6">
    <source>
        <dbReference type="ARBA" id="ARBA00022837"/>
    </source>
</evidence>
<accession>A0A1G5S8J5</accession>
<keyword evidence="19" id="KW-1185">Reference proteome</keyword>
<keyword evidence="4 14" id="KW-0678">Repressor</keyword>
<dbReference type="RefSeq" id="WP_092593423.1">
    <property type="nucleotide sequence ID" value="NZ_FMWL01000031.1"/>
</dbReference>
<dbReference type="NCBIfam" id="TIGR02875">
    <property type="entry name" value="spore_0_A"/>
    <property type="match status" value="1"/>
</dbReference>
<evidence type="ECO:0000256" key="16">
    <source>
        <dbReference type="PROSITE-ProRule" id="PRU00169"/>
    </source>
</evidence>
<evidence type="ECO:0000256" key="9">
    <source>
        <dbReference type="ARBA" id="ARBA00023015"/>
    </source>
</evidence>
<dbReference type="InterPro" id="IPR016032">
    <property type="entry name" value="Sig_transdc_resp-reg_C-effctor"/>
</dbReference>
<sequence length="260" mass="29444">MTDKVKILLVDDNQNFIELLKDRIEFSDTFEVIGEAGNGEKALELMLELRPEIVILDMIMPVLDGLGVLERFNQAGTEGYKPKIIILSAIGQDSLTSQAIGLGAKYYMVKPIDFDLLIERLEQIIHEEENLAVSAAPVDDYILQRRITEVLQMLGVPPHIKGFVYLRDAVAMVFEDESHLMRITKSLYPGIAARHDSTPQRVERSIRNAVELTFQRGSKELFANFFNITVPLSEGRITNGEFIAYISNYVRNENRHESSS</sequence>
<dbReference type="InterPro" id="IPR011006">
    <property type="entry name" value="CheY-like_superfamily"/>
</dbReference>
<evidence type="ECO:0000313" key="19">
    <source>
        <dbReference type="Proteomes" id="UP000199208"/>
    </source>
</evidence>
<comment type="cofactor">
    <cofactor evidence="14 15">
        <name>Ca(2+)</name>
        <dbReference type="ChEBI" id="CHEBI:29108"/>
    </cofactor>
    <text evidence="14 15">Binds 1 Ca(2+) ion per subunit.</text>
</comment>
<evidence type="ECO:0000256" key="10">
    <source>
        <dbReference type="ARBA" id="ARBA00023125"/>
    </source>
</evidence>
<dbReference type="SUPFAM" id="SSF52172">
    <property type="entry name" value="CheY-like"/>
    <property type="match status" value="1"/>
</dbReference>
<proteinExistence type="predicted"/>
<evidence type="ECO:0000256" key="14">
    <source>
        <dbReference type="PIRNR" id="PIRNR002937"/>
    </source>
</evidence>
<evidence type="ECO:0000256" key="4">
    <source>
        <dbReference type="ARBA" id="ARBA00022491"/>
    </source>
</evidence>
<dbReference type="AlphaFoldDB" id="A0A1G5S8J5"/>
<dbReference type="SUPFAM" id="SSF46894">
    <property type="entry name" value="C-terminal effector domain of the bipartite response regulators"/>
    <property type="match status" value="1"/>
</dbReference>
<name>A0A1G5S8J5_9FIRM</name>
<dbReference type="PANTHER" id="PTHR44591:SF3">
    <property type="entry name" value="RESPONSE REGULATORY DOMAIN-CONTAINING PROTEIN"/>
    <property type="match status" value="1"/>
</dbReference>
<dbReference type="STRING" id="1120920.SAMN03080599_03287"/>
<dbReference type="PANTHER" id="PTHR44591">
    <property type="entry name" value="STRESS RESPONSE REGULATOR PROTEIN 1"/>
    <property type="match status" value="1"/>
</dbReference>
<comment type="subcellular location">
    <subcellularLocation>
        <location evidence="1 14">Cytoplasm</location>
    </subcellularLocation>
</comment>
<evidence type="ECO:0000259" key="17">
    <source>
        <dbReference type="PROSITE" id="PS50110"/>
    </source>
</evidence>
<comment type="function">
    <text evidence="13 14">May play the central regulatory role in sporulation. It may be an element of the effector pathway responsible for the activation of sporulation genes in response to nutritional stress. Spo0A may act in concert with spo0H (a sigma factor) to control the expression of some genes that are critical to the sporulation process.</text>
</comment>
<evidence type="ECO:0000256" key="1">
    <source>
        <dbReference type="ARBA" id="ARBA00004496"/>
    </source>
</evidence>
<dbReference type="GO" id="GO:0003700">
    <property type="term" value="F:DNA-binding transcription factor activity"/>
    <property type="evidence" value="ECO:0007669"/>
    <property type="project" value="InterPro"/>
</dbReference>
<evidence type="ECO:0000256" key="7">
    <source>
        <dbReference type="ARBA" id="ARBA00022969"/>
    </source>
</evidence>
<dbReference type="GO" id="GO:0051606">
    <property type="term" value="P:detection of stimulus"/>
    <property type="evidence" value="ECO:0007669"/>
    <property type="project" value="UniProtKB-UniRule"/>
</dbReference>
<keyword evidence="12 14" id="KW-0804">Transcription</keyword>
<dbReference type="PIRSF" id="PIRSF002937">
    <property type="entry name" value="Res_reg_Spo0A"/>
    <property type="match status" value="1"/>
</dbReference>
<organism evidence="18 19">
    <name type="scientific">Acidaminobacter hydrogenoformans DSM 2784</name>
    <dbReference type="NCBI Taxonomy" id="1120920"/>
    <lineage>
        <taxon>Bacteria</taxon>
        <taxon>Bacillati</taxon>
        <taxon>Bacillota</taxon>
        <taxon>Clostridia</taxon>
        <taxon>Peptostreptococcales</taxon>
        <taxon>Acidaminobacteraceae</taxon>
        <taxon>Acidaminobacter</taxon>
    </lineage>
</organism>
<keyword evidence="9 14" id="KW-0805">Transcription regulation</keyword>
<dbReference type="Pfam" id="PF00072">
    <property type="entry name" value="Response_reg"/>
    <property type="match status" value="1"/>
</dbReference>
<dbReference type="SMART" id="SM00448">
    <property type="entry name" value="REC"/>
    <property type="match status" value="1"/>
</dbReference>
<evidence type="ECO:0000256" key="5">
    <source>
        <dbReference type="ARBA" id="ARBA00022553"/>
    </source>
</evidence>
<dbReference type="InterPro" id="IPR001789">
    <property type="entry name" value="Sig_transdc_resp-reg_receiver"/>
</dbReference>
<dbReference type="InterPro" id="IPR014879">
    <property type="entry name" value="Spo0A_C"/>
</dbReference>
<evidence type="ECO:0000256" key="11">
    <source>
        <dbReference type="ARBA" id="ARBA00023159"/>
    </source>
</evidence>
<dbReference type="GO" id="GO:0042173">
    <property type="term" value="P:regulation of sporulation resulting in formation of a cellular spore"/>
    <property type="evidence" value="ECO:0007669"/>
    <property type="project" value="InterPro"/>
</dbReference>
<evidence type="ECO:0000256" key="2">
    <source>
        <dbReference type="ARBA" id="ARBA00018672"/>
    </source>
</evidence>
<keyword evidence="14 15" id="KW-0479">Metal-binding</keyword>
<dbReference type="PROSITE" id="PS50110">
    <property type="entry name" value="RESPONSE_REGULATORY"/>
    <property type="match status" value="1"/>
</dbReference>
<keyword evidence="11 14" id="KW-0010">Activator</keyword>
<dbReference type="InterPro" id="IPR050595">
    <property type="entry name" value="Bact_response_regulator"/>
</dbReference>
<dbReference type="InterPro" id="IPR012052">
    <property type="entry name" value="Spore_0_A"/>
</dbReference>
<gene>
    <name evidence="18" type="ORF">SAMN03080599_03287</name>
</gene>
<dbReference type="Proteomes" id="UP000199208">
    <property type="component" value="Unassembled WGS sequence"/>
</dbReference>
<dbReference type="GO" id="GO:0005509">
    <property type="term" value="F:calcium ion binding"/>
    <property type="evidence" value="ECO:0007669"/>
    <property type="project" value="UniProtKB-UniRule"/>
</dbReference>
<dbReference type="Pfam" id="PF08769">
    <property type="entry name" value="Spo0A_C"/>
    <property type="match status" value="1"/>
</dbReference>
<feature type="binding site" evidence="15">
    <location>
        <position position="11"/>
    </location>
    <ligand>
        <name>Ca(2+)</name>
        <dbReference type="ChEBI" id="CHEBI:29108"/>
    </ligand>
</feature>
<evidence type="ECO:0000256" key="15">
    <source>
        <dbReference type="PIRSR" id="PIRSR002937-1"/>
    </source>
</evidence>
<keyword evidence="5 16" id="KW-0597">Phosphoprotein</keyword>
<dbReference type="GO" id="GO:0000160">
    <property type="term" value="P:phosphorelay signal transduction system"/>
    <property type="evidence" value="ECO:0007669"/>
    <property type="project" value="UniProtKB-UniRule"/>
</dbReference>
<dbReference type="GO" id="GO:0003677">
    <property type="term" value="F:DNA binding"/>
    <property type="evidence" value="ECO:0007669"/>
    <property type="project" value="UniProtKB-KW"/>
</dbReference>
<feature type="domain" description="Response regulatory" evidence="17">
    <location>
        <begin position="6"/>
        <end position="125"/>
    </location>
</feature>
<dbReference type="EMBL" id="FMWL01000031">
    <property type="protein sequence ID" value="SCZ82031.1"/>
    <property type="molecule type" value="Genomic_DNA"/>
</dbReference>
<keyword evidence="8 14" id="KW-0902">Two-component regulatory system</keyword>
<feature type="binding site" evidence="15">
    <location>
        <position position="12"/>
    </location>
    <ligand>
        <name>Ca(2+)</name>
        <dbReference type="ChEBI" id="CHEBI:29108"/>
    </ligand>
</feature>
<dbReference type="GO" id="GO:0005737">
    <property type="term" value="C:cytoplasm"/>
    <property type="evidence" value="ECO:0007669"/>
    <property type="project" value="UniProtKB-SubCell"/>
</dbReference>
<dbReference type="GO" id="GO:0030435">
    <property type="term" value="P:sporulation resulting in formation of a cellular spore"/>
    <property type="evidence" value="ECO:0007669"/>
    <property type="project" value="UniProtKB-UniRule"/>
</dbReference>
<keyword evidence="7 14" id="KW-0749">Sporulation</keyword>
<keyword evidence="10 14" id="KW-0238">DNA-binding</keyword>
<keyword evidence="6 14" id="KW-0106">Calcium</keyword>
<evidence type="ECO:0000256" key="8">
    <source>
        <dbReference type="ARBA" id="ARBA00023012"/>
    </source>
</evidence>
<evidence type="ECO:0000256" key="3">
    <source>
        <dbReference type="ARBA" id="ARBA00022490"/>
    </source>
</evidence>
<reference evidence="18 19" key="1">
    <citation type="submission" date="2016-10" db="EMBL/GenBank/DDBJ databases">
        <authorList>
            <person name="de Groot N.N."/>
        </authorList>
    </citation>
    <scope>NUCLEOTIDE SEQUENCE [LARGE SCALE GENOMIC DNA]</scope>
    <source>
        <strain evidence="18 19">DSM 2784</strain>
    </source>
</reference>
<evidence type="ECO:0000256" key="13">
    <source>
        <dbReference type="ARBA" id="ARBA00024867"/>
    </source>
</evidence>
<protein>
    <recommendedName>
        <fullName evidence="2 14">Stage 0 sporulation protein A homolog</fullName>
    </recommendedName>
</protein>
<dbReference type="Gene3D" id="1.10.10.10">
    <property type="entry name" value="Winged helix-like DNA-binding domain superfamily/Winged helix DNA-binding domain"/>
    <property type="match status" value="1"/>
</dbReference>
<dbReference type="OrthoDB" id="9793299at2"/>
<dbReference type="Gene3D" id="3.40.50.2300">
    <property type="match status" value="1"/>
</dbReference>
<feature type="binding site" evidence="15">
    <location>
        <position position="57"/>
    </location>
    <ligand>
        <name>Ca(2+)</name>
        <dbReference type="ChEBI" id="CHEBI:29108"/>
    </ligand>
</feature>
<feature type="modified residue" description="4-aspartylphosphate" evidence="16">
    <location>
        <position position="57"/>
    </location>
</feature>
<evidence type="ECO:0000256" key="12">
    <source>
        <dbReference type="ARBA" id="ARBA00023163"/>
    </source>
</evidence>